<organism evidence="1 2">
    <name type="scientific">Pleurodeles waltl</name>
    <name type="common">Iberian ribbed newt</name>
    <dbReference type="NCBI Taxonomy" id="8319"/>
    <lineage>
        <taxon>Eukaryota</taxon>
        <taxon>Metazoa</taxon>
        <taxon>Chordata</taxon>
        <taxon>Craniata</taxon>
        <taxon>Vertebrata</taxon>
        <taxon>Euteleostomi</taxon>
        <taxon>Amphibia</taxon>
        <taxon>Batrachia</taxon>
        <taxon>Caudata</taxon>
        <taxon>Salamandroidea</taxon>
        <taxon>Salamandridae</taxon>
        <taxon>Pleurodelinae</taxon>
        <taxon>Pleurodeles</taxon>
    </lineage>
</organism>
<gene>
    <name evidence="1" type="ORF">NDU88_004223</name>
</gene>
<dbReference type="EMBL" id="JANPWB010000012">
    <property type="protein sequence ID" value="KAJ1116004.1"/>
    <property type="molecule type" value="Genomic_DNA"/>
</dbReference>
<dbReference type="AlphaFoldDB" id="A0AAV7NLK9"/>
<comment type="caution">
    <text evidence="1">The sequence shown here is derived from an EMBL/GenBank/DDBJ whole genome shotgun (WGS) entry which is preliminary data.</text>
</comment>
<accession>A0AAV7NLK9</accession>
<keyword evidence="2" id="KW-1185">Reference proteome</keyword>
<proteinExistence type="predicted"/>
<protein>
    <submittedName>
        <fullName evidence="1">Uncharacterized protein</fullName>
    </submittedName>
</protein>
<reference evidence="1" key="1">
    <citation type="journal article" date="2022" name="bioRxiv">
        <title>Sequencing and chromosome-scale assembly of the giantPleurodeles waltlgenome.</title>
        <authorList>
            <person name="Brown T."/>
            <person name="Elewa A."/>
            <person name="Iarovenko S."/>
            <person name="Subramanian E."/>
            <person name="Araus A.J."/>
            <person name="Petzold A."/>
            <person name="Susuki M."/>
            <person name="Suzuki K.-i.T."/>
            <person name="Hayashi T."/>
            <person name="Toyoda A."/>
            <person name="Oliveira C."/>
            <person name="Osipova E."/>
            <person name="Leigh N.D."/>
            <person name="Simon A."/>
            <person name="Yun M.H."/>
        </authorList>
    </citation>
    <scope>NUCLEOTIDE SEQUENCE</scope>
    <source>
        <strain evidence="1">20211129_DDA</strain>
        <tissue evidence="1">Liver</tissue>
    </source>
</reference>
<evidence type="ECO:0000313" key="2">
    <source>
        <dbReference type="Proteomes" id="UP001066276"/>
    </source>
</evidence>
<sequence length="111" mass="11961">MHRPSPPQKQRHPNAVKYFLPSSILGAVGVAIRPCRPCGTVPEVQITAAAVSGPRTRDPHCRKMSWALARYPGALADLQLRTAESVGLAHRICVGKRHNSKVQVGPGAQPQ</sequence>
<name>A0AAV7NLK9_PLEWA</name>
<dbReference type="Proteomes" id="UP001066276">
    <property type="component" value="Chromosome 8"/>
</dbReference>
<evidence type="ECO:0000313" key="1">
    <source>
        <dbReference type="EMBL" id="KAJ1116004.1"/>
    </source>
</evidence>